<dbReference type="GO" id="GO:0016787">
    <property type="term" value="F:hydrolase activity"/>
    <property type="evidence" value="ECO:0007669"/>
    <property type="project" value="UniProtKB-KW"/>
</dbReference>
<gene>
    <name evidence="5" type="ORF">UCDDA912_g06164</name>
</gene>
<dbReference type="EMBL" id="LCUC01000226">
    <property type="protein sequence ID" value="KKY33786.1"/>
    <property type="molecule type" value="Genomic_DNA"/>
</dbReference>
<dbReference type="SUPFAM" id="SSF53474">
    <property type="entry name" value="alpha/beta-Hydrolases"/>
    <property type="match status" value="1"/>
</dbReference>
<reference evidence="5 6" key="1">
    <citation type="submission" date="2015-05" db="EMBL/GenBank/DDBJ databases">
        <title>Distinctive expansion of gene families associated with plant cell wall degradation and secondary metabolism in the genomes of grapevine trunk pathogens.</title>
        <authorList>
            <person name="Lawrence D.P."/>
            <person name="Travadon R."/>
            <person name="Rolshausen P.E."/>
            <person name="Baumgartner K."/>
        </authorList>
    </citation>
    <scope>NUCLEOTIDE SEQUENCE [LARGE SCALE GENOMIC DNA]</scope>
    <source>
        <strain evidence="5">DA912</strain>
    </source>
</reference>
<feature type="domain" description="Carboxylesterase type B" evidence="4">
    <location>
        <begin position="30"/>
        <end position="523"/>
    </location>
</feature>
<dbReference type="OrthoDB" id="408631at2759"/>
<evidence type="ECO:0000259" key="4">
    <source>
        <dbReference type="Pfam" id="PF00135"/>
    </source>
</evidence>
<dbReference type="AlphaFoldDB" id="A0A0G2FI38"/>
<proteinExistence type="inferred from homology"/>
<dbReference type="Pfam" id="PF00135">
    <property type="entry name" value="COesterase"/>
    <property type="match status" value="1"/>
</dbReference>
<comment type="similarity">
    <text evidence="1 3">Belongs to the type-B carboxylesterase/lipase family.</text>
</comment>
<dbReference type="InterPro" id="IPR029058">
    <property type="entry name" value="AB_hydrolase_fold"/>
</dbReference>
<accession>A0A0G2FI38</accession>
<evidence type="ECO:0000256" key="1">
    <source>
        <dbReference type="ARBA" id="ARBA00005964"/>
    </source>
</evidence>
<dbReference type="EC" id="3.1.1.-" evidence="3"/>
<feature type="signal peptide" evidence="3">
    <location>
        <begin position="1"/>
        <end position="16"/>
    </location>
</feature>
<dbReference type="PANTHER" id="PTHR11559">
    <property type="entry name" value="CARBOXYLESTERASE"/>
    <property type="match status" value="1"/>
</dbReference>
<dbReference type="InterPro" id="IPR002018">
    <property type="entry name" value="CarbesteraseB"/>
</dbReference>
<keyword evidence="6" id="KW-1185">Reference proteome</keyword>
<dbReference type="ESTHER" id="9pezi-a0a0g2fi38">
    <property type="family name" value="Fungal_carboxylesterase_lipase"/>
</dbReference>
<sequence>MRPLITLSAALAVAEAQAYNGSRPNAADSLTVDVGYGKYRGFEDGGARKWYGVRFAAPPTGNNRFRDPQDPEPFDGVQDATKFGAICPPQQASDYTLSGQSDRFSVDEDCLFLSVTAPASTTDLKPVHVFIQGGGFSSNSNSNFNASDVVTDAEIVSVQFNYRVGMHGFLFSEEAAAGGSPNAGIKDMIKCLEWIQEHISKFGGDPSRVTVDGVSAGGSAVALLLAANKGALGGDLFHAGIVESGGWVTMRKVEQGQKEYDCLTAQTSCNGTADSLQCLREVPLADLYSSTCWFGPNVDHDLFNDRLVEMYEAGDVADVPSIMGACANEGTLYSFDSSANTTEAFDSYMTGQVPTLTNSSLAILNDLYAYQPAPKFPESGSLYRQGANAIADLGTHCPIKFLQNALAAKGTPTYQYKYAVRDAEDEAAGLGAWHVVNNYAFYGVNSTDMNAPASYVDGSRDAALKQARDYWTSFVRNLDPNTDRAGGSPEWTAWSGPGAEQRERLVIATRANATRMEHMTDAQSLRCDAGRNFTLGLGAGWPVDLKDPASAVDLDAALARQALEAADCGFDEGCRAPDCSVIPPTSGTFPEQVPNAELVCPAQSSLAATKSRRSKRAFVA</sequence>
<dbReference type="PROSITE" id="PS00122">
    <property type="entry name" value="CARBOXYLESTERASE_B_1"/>
    <property type="match status" value="1"/>
</dbReference>
<evidence type="ECO:0000313" key="6">
    <source>
        <dbReference type="Proteomes" id="UP000034680"/>
    </source>
</evidence>
<protein>
    <recommendedName>
        <fullName evidence="3">Carboxylic ester hydrolase</fullName>
        <ecNumber evidence="3">3.1.1.-</ecNumber>
    </recommendedName>
</protein>
<dbReference type="InterPro" id="IPR019826">
    <property type="entry name" value="Carboxylesterase_B_AS"/>
</dbReference>
<feature type="chain" id="PRO_5005117806" description="Carboxylic ester hydrolase" evidence="3">
    <location>
        <begin position="17"/>
        <end position="620"/>
    </location>
</feature>
<organism evidence="5 6">
    <name type="scientific">Diaporthe ampelina</name>
    <dbReference type="NCBI Taxonomy" id="1214573"/>
    <lineage>
        <taxon>Eukaryota</taxon>
        <taxon>Fungi</taxon>
        <taxon>Dikarya</taxon>
        <taxon>Ascomycota</taxon>
        <taxon>Pezizomycotina</taxon>
        <taxon>Sordariomycetes</taxon>
        <taxon>Sordariomycetidae</taxon>
        <taxon>Diaporthales</taxon>
        <taxon>Diaporthaceae</taxon>
        <taxon>Diaporthe</taxon>
    </lineage>
</organism>
<dbReference type="STRING" id="1214573.A0A0G2FI38"/>
<dbReference type="InterPro" id="IPR050309">
    <property type="entry name" value="Type-B_Carboxylest/Lipase"/>
</dbReference>
<evidence type="ECO:0000256" key="2">
    <source>
        <dbReference type="ARBA" id="ARBA00022801"/>
    </source>
</evidence>
<evidence type="ECO:0000256" key="3">
    <source>
        <dbReference type="RuleBase" id="RU361235"/>
    </source>
</evidence>
<keyword evidence="3" id="KW-0732">Signal</keyword>
<evidence type="ECO:0000313" key="5">
    <source>
        <dbReference type="EMBL" id="KKY33786.1"/>
    </source>
</evidence>
<keyword evidence="2 3" id="KW-0378">Hydrolase</keyword>
<reference evidence="5 6" key="2">
    <citation type="submission" date="2015-05" db="EMBL/GenBank/DDBJ databases">
        <authorList>
            <person name="Morales-Cruz A."/>
            <person name="Amrine K.C."/>
            <person name="Cantu D."/>
        </authorList>
    </citation>
    <scope>NUCLEOTIDE SEQUENCE [LARGE SCALE GENOMIC DNA]</scope>
    <source>
        <strain evidence="5">DA912</strain>
    </source>
</reference>
<dbReference type="Proteomes" id="UP000034680">
    <property type="component" value="Unassembled WGS sequence"/>
</dbReference>
<dbReference type="Gene3D" id="3.40.50.1820">
    <property type="entry name" value="alpha/beta hydrolase"/>
    <property type="match status" value="1"/>
</dbReference>
<name>A0A0G2FI38_9PEZI</name>
<comment type="caution">
    <text evidence="5">The sequence shown here is derived from an EMBL/GenBank/DDBJ whole genome shotgun (WGS) entry which is preliminary data.</text>
</comment>